<dbReference type="PANTHER" id="PTHR45833">
    <property type="entry name" value="METHIONINE SYNTHASE"/>
    <property type="match status" value="1"/>
</dbReference>
<evidence type="ECO:0000256" key="5">
    <source>
        <dbReference type="ARBA" id="ARBA00022723"/>
    </source>
</evidence>
<evidence type="ECO:0000313" key="11">
    <source>
        <dbReference type="Proteomes" id="UP000741360"/>
    </source>
</evidence>
<dbReference type="Pfam" id="PF02574">
    <property type="entry name" value="S-methyl_trans"/>
    <property type="match status" value="1"/>
</dbReference>
<gene>
    <name evidence="10" type="ORF">HYY65_07370</name>
</gene>
<evidence type="ECO:0000256" key="6">
    <source>
        <dbReference type="ARBA" id="ARBA00023285"/>
    </source>
</evidence>
<name>A0A932GPL0_UNCTE</name>
<evidence type="ECO:0000256" key="4">
    <source>
        <dbReference type="ARBA" id="ARBA00022691"/>
    </source>
</evidence>
<evidence type="ECO:0000313" key="10">
    <source>
        <dbReference type="EMBL" id="MBI3014862.1"/>
    </source>
</evidence>
<dbReference type="GO" id="GO:0005829">
    <property type="term" value="C:cytosol"/>
    <property type="evidence" value="ECO:0007669"/>
    <property type="project" value="TreeGrafter"/>
</dbReference>
<dbReference type="GO" id="GO:0032259">
    <property type="term" value="P:methylation"/>
    <property type="evidence" value="ECO:0007669"/>
    <property type="project" value="UniProtKB-KW"/>
</dbReference>
<keyword evidence="6" id="KW-0170">Cobalt</keyword>
<dbReference type="EMBL" id="JACPSX010000135">
    <property type="protein sequence ID" value="MBI3014862.1"/>
    <property type="molecule type" value="Genomic_DNA"/>
</dbReference>
<evidence type="ECO:0000256" key="8">
    <source>
        <dbReference type="PROSITE-ProRule" id="PRU00333"/>
    </source>
</evidence>
<organism evidence="10 11">
    <name type="scientific">Tectimicrobiota bacterium</name>
    <dbReference type="NCBI Taxonomy" id="2528274"/>
    <lineage>
        <taxon>Bacteria</taxon>
        <taxon>Pseudomonadati</taxon>
        <taxon>Nitrospinota/Tectimicrobiota group</taxon>
        <taxon>Candidatus Tectimicrobiota</taxon>
    </lineage>
</organism>
<comment type="cofactor">
    <cofactor evidence="7">
        <name>Zn(2+)</name>
        <dbReference type="ChEBI" id="CHEBI:29105"/>
    </cofactor>
    <text evidence="7">Binds 1 zinc ion per subunit.</text>
</comment>
<feature type="binding site" evidence="8">
    <location>
        <position position="280"/>
    </location>
    <ligand>
        <name>Zn(2+)</name>
        <dbReference type="ChEBI" id="CHEBI:29105"/>
    </ligand>
</feature>
<reference evidence="10" key="1">
    <citation type="submission" date="2020-07" db="EMBL/GenBank/DDBJ databases">
        <title>Huge and variable diversity of episymbiotic CPR bacteria and DPANN archaea in groundwater ecosystems.</title>
        <authorList>
            <person name="He C.Y."/>
            <person name="Keren R."/>
            <person name="Whittaker M."/>
            <person name="Farag I.F."/>
            <person name="Doudna J."/>
            <person name="Cate J.H.D."/>
            <person name="Banfield J.F."/>
        </authorList>
    </citation>
    <scope>NUCLEOTIDE SEQUENCE</scope>
    <source>
        <strain evidence="10">NC_groundwater_717_Ag_S-0.2um_59_8</strain>
    </source>
</reference>
<dbReference type="GO" id="GO:0046653">
    <property type="term" value="P:tetrahydrofolate metabolic process"/>
    <property type="evidence" value="ECO:0007669"/>
    <property type="project" value="TreeGrafter"/>
</dbReference>
<keyword evidence="3 8" id="KW-0808">Transferase</keyword>
<dbReference type="GO" id="GO:0008270">
    <property type="term" value="F:zinc ion binding"/>
    <property type="evidence" value="ECO:0007669"/>
    <property type="project" value="InterPro"/>
</dbReference>
<dbReference type="PROSITE" id="PS50970">
    <property type="entry name" value="HCY"/>
    <property type="match status" value="1"/>
</dbReference>
<comment type="similarity">
    <text evidence="1">Belongs to the vitamin-B12 dependent methionine synthase family.</text>
</comment>
<dbReference type="PIRSF" id="PIRSF037505">
    <property type="entry name" value="Betaine_HMT"/>
    <property type="match status" value="1"/>
</dbReference>
<dbReference type="InterPro" id="IPR036589">
    <property type="entry name" value="HCY_dom_sf"/>
</dbReference>
<comment type="caution">
    <text evidence="10">The sequence shown here is derived from an EMBL/GenBank/DDBJ whole genome shotgun (WGS) entry which is preliminary data.</text>
</comment>
<evidence type="ECO:0000256" key="7">
    <source>
        <dbReference type="PIRSR" id="PIRSR037505-2"/>
    </source>
</evidence>
<evidence type="ECO:0000256" key="1">
    <source>
        <dbReference type="ARBA" id="ARBA00010398"/>
    </source>
</evidence>
<evidence type="ECO:0000256" key="3">
    <source>
        <dbReference type="ARBA" id="ARBA00022679"/>
    </source>
</evidence>
<dbReference type="InterPro" id="IPR050554">
    <property type="entry name" value="Met_Synthase/Corrinoid"/>
</dbReference>
<evidence type="ECO:0000259" key="9">
    <source>
        <dbReference type="PROSITE" id="PS50970"/>
    </source>
</evidence>
<feature type="binding site" evidence="8">
    <location>
        <position position="281"/>
    </location>
    <ligand>
        <name>Zn(2+)</name>
        <dbReference type="ChEBI" id="CHEBI:29105"/>
    </ligand>
</feature>
<keyword evidence="7 8" id="KW-0862">Zinc</keyword>
<accession>A0A932GPL0</accession>
<feature type="binding site" evidence="7 8">
    <location>
        <position position="213"/>
    </location>
    <ligand>
        <name>Zn(2+)</name>
        <dbReference type="ChEBI" id="CHEBI:29105"/>
    </ligand>
</feature>
<feature type="domain" description="Hcy-binding" evidence="9">
    <location>
        <begin position="3"/>
        <end position="295"/>
    </location>
</feature>
<dbReference type="InterPro" id="IPR003726">
    <property type="entry name" value="HCY_dom"/>
</dbReference>
<proteinExistence type="inferred from homology"/>
<dbReference type="SUPFAM" id="SSF82282">
    <property type="entry name" value="Homocysteine S-methyltransferase"/>
    <property type="match status" value="1"/>
</dbReference>
<protein>
    <submittedName>
        <fullName evidence="10">Homocysteine S-methyltransferase family protein</fullName>
    </submittedName>
</protein>
<dbReference type="PANTHER" id="PTHR45833:SF1">
    <property type="entry name" value="METHIONINE SYNTHASE"/>
    <property type="match status" value="1"/>
</dbReference>
<dbReference type="Proteomes" id="UP000741360">
    <property type="component" value="Unassembled WGS sequence"/>
</dbReference>
<sequence>MMREPLIEAVKKRILLGDGAMGTQLMESGLQMGASGDQWVLTQPEKVRAIHAAYVEAGSELLLTNTFSASALALARHGLSDRTYELNLKAARLARDCIGPTGYVVGDIGPFGGFLEPLGNTSRGELQEAFALQALGLIDGGVDAIIVETMTALEELGVAIAAIRQVDPTMTIVGSVTYDRVADGGFATMTGVKIRDAVDYMTQLGVQILGCNCGTGIHIGDYEQIVARYRELSDKPIMVQPNAGQPRLDRGRIVYDETADRMAVGIPPLIQAGASIIGGCCGTTPEHILRFGQRIFPLRTSETGIP</sequence>
<evidence type="ECO:0000256" key="2">
    <source>
        <dbReference type="ARBA" id="ARBA00022603"/>
    </source>
</evidence>
<dbReference type="AlphaFoldDB" id="A0A932GPL0"/>
<dbReference type="GO" id="GO:0008705">
    <property type="term" value="F:methionine synthase activity"/>
    <property type="evidence" value="ECO:0007669"/>
    <property type="project" value="TreeGrafter"/>
</dbReference>
<dbReference type="GO" id="GO:0050667">
    <property type="term" value="P:homocysteine metabolic process"/>
    <property type="evidence" value="ECO:0007669"/>
    <property type="project" value="TreeGrafter"/>
</dbReference>
<keyword evidence="5 7" id="KW-0479">Metal-binding</keyword>
<dbReference type="Gene3D" id="3.20.20.330">
    <property type="entry name" value="Homocysteine-binding-like domain"/>
    <property type="match status" value="1"/>
</dbReference>
<dbReference type="InterPro" id="IPR017226">
    <property type="entry name" value="BHMT-like"/>
</dbReference>
<keyword evidence="2 8" id="KW-0489">Methyltransferase</keyword>
<keyword evidence="4" id="KW-0949">S-adenosyl-L-methionine</keyword>